<sequence length="473" mass="50984">MKHYDIIIIGSGSGNSFPTEEFDDCSIALVEEGPRFGGTCLNSGCIPTKMYVVAADTAATAADSSKLGIDMTFEGADWPAIVDRVFAHRVDIIARGGEDYRRGDECPNVNLYNGHAEFTGPKTLRTSIDGEPATISGDTIIIAAGSRPFIPPVIAESGVEFHTNEDIMRLPQQPESLTILGGGYIAMEFAHVFQSLGTHVRIVNRSPLMRHLDKDIHDRFNAQAAPRYETHLGRVVTAATTSPDGGVTLTLDDDTTVTSSALLVATGRVPNSDRLGLEASGIDVRDDGRIVVDDYGRTTCDGVWAVGDVSSPYMLKHVANAELRAVRHNVLCVADAQNDPSRAGMIPLPHDHVPSAVFTYPQLASVGMTEQQALDAGHDVTCKIQAYGDVAYGWAMEDTTSAVKLIADRSTGRLLGAHYMGPQAATLIQQMVTVMAFDLDLRKVARHQYWIHPALTEVTENAILGLDLDFPPA</sequence>
<dbReference type="Gene3D" id="3.50.50.60">
    <property type="entry name" value="FAD/NAD(P)-binding domain"/>
    <property type="match status" value="2"/>
</dbReference>
<feature type="domain" description="FAD/NAD(P)-binding" evidence="13">
    <location>
        <begin position="4"/>
        <end position="321"/>
    </location>
</feature>
<evidence type="ECO:0000256" key="2">
    <source>
        <dbReference type="ARBA" id="ARBA00022630"/>
    </source>
</evidence>
<evidence type="ECO:0000256" key="3">
    <source>
        <dbReference type="ARBA" id="ARBA00022827"/>
    </source>
</evidence>
<evidence type="ECO:0000256" key="11">
    <source>
        <dbReference type="RuleBase" id="RU003691"/>
    </source>
</evidence>
<dbReference type="Gene3D" id="3.30.390.30">
    <property type="match status" value="1"/>
</dbReference>
<feature type="binding site" evidence="9">
    <location>
        <begin position="314"/>
        <end position="317"/>
    </location>
    <ligand>
        <name>FAD</name>
        <dbReference type="ChEBI" id="CHEBI:57692"/>
    </ligand>
</feature>
<accession>A0A931GVY2</accession>
<dbReference type="GO" id="GO:0004148">
    <property type="term" value="F:dihydrolipoyl dehydrogenase (NADH) activity"/>
    <property type="evidence" value="ECO:0007669"/>
    <property type="project" value="TreeGrafter"/>
</dbReference>
<dbReference type="GO" id="GO:0050627">
    <property type="term" value="F:mycothione reductase [NAD(P)H] activity"/>
    <property type="evidence" value="ECO:0007669"/>
    <property type="project" value="UniProtKB-EC"/>
</dbReference>
<dbReference type="PIRSF" id="PIRSF000350">
    <property type="entry name" value="Mercury_reductase_MerA"/>
    <property type="match status" value="1"/>
</dbReference>
<feature type="binding site" evidence="9">
    <location>
        <position position="49"/>
    </location>
    <ligand>
        <name>FAD</name>
        <dbReference type="ChEBI" id="CHEBI:57692"/>
    </ligand>
</feature>
<evidence type="ECO:0000259" key="12">
    <source>
        <dbReference type="Pfam" id="PF02852"/>
    </source>
</evidence>
<dbReference type="EC" id="1.8.1.15" evidence="14"/>
<gene>
    <name evidence="14" type="ORF">IW254_000830</name>
</gene>
<evidence type="ECO:0000256" key="8">
    <source>
        <dbReference type="PIRSR" id="PIRSR000350-2"/>
    </source>
</evidence>
<evidence type="ECO:0000256" key="5">
    <source>
        <dbReference type="ARBA" id="ARBA00023027"/>
    </source>
</evidence>
<comment type="caution">
    <text evidence="14">The sequence shown here is derived from an EMBL/GenBank/DDBJ whole genome shotgun (WGS) entry which is preliminary data.</text>
</comment>
<evidence type="ECO:0000256" key="10">
    <source>
        <dbReference type="PIRSR" id="PIRSR000350-4"/>
    </source>
</evidence>
<keyword evidence="3 9" id="KW-0274">FAD</keyword>
<dbReference type="RefSeq" id="WP_196824342.1">
    <property type="nucleotide sequence ID" value="NZ_CP046980.1"/>
</dbReference>
<dbReference type="NCBIfam" id="NF005884">
    <property type="entry name" value="PRK07846.1"/>
    <property type="match status" value="1"/>
</dbReference>
<keyword evidence="2 11" id="KW-0285">Flavoprotein</keyword>
<keyword evidence="7 11" id="KW-0676">Redox-active center</keyword>
<keyword evidence="4 11" id="KW-0560">Oxidoreductase</keyword>
<protein>
    <submittedName>
        <fullName evidence="14">Mycothione reductase</fullName>
        <ecNumber evidence="14">1.8.1.15</ecNumber>
    </submittedName>
</protein>
<dbReference type="InterPro" id="IPR023753">
    <property type="entry name" value="FAD/NAD-binding_dom"/>
</dbReference>
<dbReference type="Pfam" id="PF07992">
    <property type="entry name" value="Pyr_redox_2"/>
    <property type="match status" value="1"/>
</dbReference>
<keyword evidence="15" id="KW-1185">Reference proteome</keyword>
<evidence type="ECO:0000256" key="1">
    <source>
        <dbReference type="ARBA" id="ARBA00007532"/>
    </source>
</evidence>
<keyword evidence="5 9" id="KW-0520">NAD</keyword>
<dbReference type="PROSITE" id="PS00076">
    <property type="entry name" value="PYRIDINE_REDOX_1"/>
    <property type="match status" value="1"/>
</dbReference>
<feature type="binding site" evidence="9">
    <location>
        <begin position="181"/>
        <end position="188"/>
    </location>
    <ligand>
        <name>NAD(+)</name>
        <dbReference type="ChEBI" id="CHEBI:57540"/>
    </ligand>
</feature>
<comment type="cofactor">
    <cofactor evidence="9">
        <name>FAD</name>
        <dbReference type="ChEBI" id="CHEBI:57692"/>
    </cofactor>
    <text evidence="9">Binds 1 FAD per subunit.</text>
</comment>
<dbReference type="EMBL" id="JADOUE010000001">
    <property type="protein sequence ID" value="MBG6121861.1"/>
    <property type="molecule type" value="Genomic_DNA"/>
</dbReference>
<dbReference type="NCBIfam" id="TIGR03452">
    <property type="entry name" value="mycothione_red"/>
    <property type="match status" value="1"/>
</dbReference>
<dbReference type="InterPro" id="IPR017817">
    <property type="entry name" value="Mycothione_reductase"/>
</dbReference>
<dbReference type="InterPro" id="IPR016156">
    <property type="entry name" value="FAD/NAD-linked_Rdtase_dimer_sf"/>
</dbReference>
<organism evidence="14 15">
    <name type="scientific">Corynebacterium aquatimens</name>
    <dbReference type="NCBI Taxonomy" id="1190508"/>
    <lineage>
        <taxon>Bacteria</taxon>
        <taxon>Bacillati</taxon>
        <taxon>Actinomycetota</taxon>
        <taxon>Actinomycetes</taxon>
        <taxon>Mycobacteriales</taxon>
        <taxon>Corynebacteriaceae</taxon>
        <taxon>Corynebacterium</taxon>
    </lineage>
</organism>
<keyword evidence="6" id="KW-1015">Disulfide bond</keyword>
<dbReference type="GO" id="GO:0006103">
    <property type="term" value="P:2-oxoglutarate metabolic process"/>
    <property type="evidence" value="ECO:0007669"/>
    <property type="project" value="TreeGrafter"/>
</dbReference>
<dbReference type="PRINTS" id="PR00368">
    <property type="entry name" value="FADPNR"/>
</dbReference>
<dbReference type="Pfam" id="PF02852">
    <property type="entry name" value="Pyr_redox_dim"/>
    <property type="match status" value="1"/>
</dbReference>
<keyword evidence="9" id="KW-0547">Nucleotide-binding</keyword>
<evidence type="ECO:0000256" key="4">
    <source>
        <dbReference type="ARBA" id="ARBA00023002"/>
    </source>
</evidence>
<evidence type="ECO:0000256" key="9">
    <source>
        <dbReference type="PIRSR" id="PIRSR000350-3"/>
    </source>
</evidence>
<evidence type="ECO:0000259" key="13">
    <source>
        <dbReference type="Pfam" id="PF07992"/>
    </source>
</evidence>
<name>A0A931GVY2_9CORY</name>
<dbReference type="PANTHER" id="PTHR22912">
    <property type="entry name" value="DISULFIDE OXIDOREDUCTASE"/>
    <property type="match status" value="1"/>
</dbReference>
<evidence type="ECO:0000256" key="7">
    <source>
        <dbReference type="ARBA" id="ARBA00023284"/>
    </source>
</evidence>
<dbReference type="GO" id="GO:0050660">
    <property type="term" value="F:flavin adenine dinucleotide binding"/>
    <property type="evidence" value="ECO:0007669"/>
    <property type="project" value="TreeGrafter"/>
</dbReference>
<dbReference type="Proteomes" id="UP000658613">
    <property type="component" value="Unassembled WGS sequence"/>
</dbReference>
<dbReference type="SUPFAM" id="SSF55424">
    <property type="entry name" value="FAD/NAD-linked reductases, dimerisation (C-terminal) domain"/>
    <property type="match status" value="1"/>
</dbReference>
<dbReference type="SUPFAM" id="SSF51905">
    <property type="entry name" value="FAD/NAD(P)-binding domain"/>
    <property type="match status" value="1"/>
</dbReference>
<dbReference type="InterPro" id="IPR036188">
    <property type="entry name" value="FAD/NAD-bd_sf"/>
</dbReference>
<dbReference type="InterPro" id="IPR004099">
    <property type="entry name" value="Pyr_nucl-diS_OxRdtase_dimer"/>
</dbReference>
<dbReference type="InterPro" id="IPR001100">
    <property type="entry name" value="Pyr_nuc-diS_OxRdtase"/>
</dbReference>
<evidence type="ECO:0000313" key="14">
    <source>
        <dbReference type="EMBL" id="MBG6121861.1"/>
    </source>
</evidence>
<reference evidence="14" key="1">
    <citation type="submission" date="2020-11" db="EMBL/GenBank/DDBJ databases">
        <title>Sequencing the genomes of 1000 actinobacteria strains.</title>
        <authorList>
            <person name="Klenk H.-P."/>
        </authorList>
    </citation>
    <scope>NUCLEOTIDE SEQUENCE</scope>
    <source>
        <strain evidence="14">DSM 45632</strain>
    </source>
</reference>
<evidence type="ECO:0000313" key="15">
    <source>
        <dbReference type="Proteomes" id="UP000658613"/>
    </source>
</evidence>
<feature type="domain" description="Pyridine nucleotide-disulphide oxidoreductase dimerisation" evidence="12">
    <location>
        <begin position="353"/>
        <end position="462"/>
    </location>
</feature>
<dbReference type="PRINTS" id="PR00411">
    <property type="entry name" value="PNDRDTASEI"/>
</dbReference>
<evidence type="ECO:0000256" key="6">
    <source>
        <dbReference type="ARBA" id="ARBA00023157"/>
    </source>
</evidence>
<dbReference type="InterPro" id="IPR050151">
    <property type="entry name" value="Class-I_Pyr_Nuc-Dis_Oxidored"/>
</dbReference>
<dbReference type="AlphaFoldDB" id="A0A931GVY2"/>
<comment type="similarity">
    <text evidence="1 11">Belongs to the class-I pyridine nucleotide-disulfide oxidoreductase family.</text>
</comment>
<feature type="active site" description="Proton acceptor" evidence="8">
    <location>
        <position position="452"/>
    </location>
</feature>
<feature type="binding site" evidence="9">
    <location>
        <position position="267"/>
    </location>
    <ligand>
        <name>NAD(+)</name>
        <dbReference type="ChEBI" id="CHEBI:57540"/>
    </ligand>
</feature>
<dbReference type="InterPro" id="IPR012999">
    <property type="entry name" value="Pyr_OxRdtase_I_AS"/>
</dbReference>
<feature type="disulfide bond" description="Redox-active" evidence="10">
    <location>
        <begin position="40"/>
        <end position="45"/>
    </location>
</feature>
<dbReference type="PANTHER" id="PTHR22912:SF217">
    <property type="entry name" value="DIHYDROLIPOYL DEHYDROGENASE"/>
    <property type="match status" value="1"/>
</dbReference>
<feature type="binding site" evidence="9">
    <location>
        <position position="308"/>
    </location>
    <ligand>
        <name>FAD</name>
        <dbReference type="ChEBI" id="CHEBI:57692"/>
    </ligand>
</feature>
<proteinExistence type="inferred from homology"/>